<evidence type="ECO:0000256" key="1">
    <source>
        <dbReference type="SAM" id="Phobius"/>
    </source>
</evidence>
<dbReference type="InterPro" id="IPR016024">
    <property type="entry name" value="ARM-type_fold"/>
</dbReference>
<sequence>MQTQTSTNTTPHQISILYLETQSHSTALSILRQLPLPRHHISHSTFHIAIAITIAITIAINIAPLTANTMDGNDIPVTGSDDLERHLRQLIAFPDTPLNAKLFDEVELQLTESNTPRLIPRLLPPLSEILLTYDKDPTILASLAVKLLRPIRFTEALTLASEEALIQALQSPAPAANILALEIIGKARRSPADTAILSIMKGVVENVVRTWLSTPHVEVGEKATQMLGDLLEVDCDRRSSAGIDTKMKGLQLAGGMPPGQGLLWRRIFHDQQVYELLLELCSSRTVGTGEGKLDERQKSLAQGRLLRVLPRLSALDFHTITHTNFPAVDAKYGMPAEEHGILYFALVDMVNKDEDMLMHVYSMDVFVEFLETMSVTELTQSTMDYLAHLVKMVASSDNTLYQTLQSIASSPSSSPEIVDLLVRLNRYEH</sequence>
<keyword evidence="3" id="KW-1185">Reference proteome</keyword>
<organism evidence="2 3">
    <name type="scientific">Hymenoscyphus fraxineus</name>
    <dbReference type="NCBI Taxonomy" id="746836"/>
    <lineage>
        <taxon>Eukaryota</taxon>
        <taxon>Fungi</taxon>
        <taxon>Dikarya</taxon>
        <taxon>Ascomycota</taxon>
        <taxon>Pezizomycotina</taxon>
        <taxon>Leotiomycetes</taxon>
        <taxon>Helotiales</taxon>
        <taxon>Helotiaceae</taxon>
        <taxon>Hymenoscyphus</taxon>
    </lineage>
</organism>
<keyword evidence="1" id="KW-1133">Transmembrane helix</keyword>
<proteinExistence type="predicted"/>
<dbReference type="AlphaFoldDB" id="A0A9N9L3J6"/>
<reference evidence="2" key="1">
    <citation type="submission" date="2021-07" db="EMBL/GenBank/DDBJ databases">
        <authorList>
            <person name="Durling M."/>
        </authorList>
    </citation>
    <scope>NUCLEOTIDE SEQUENCE</scope>
</reference>
<dbReference type="Proteomes" id="UP000696280">
    <property type="component" value="Unassembled WGS sequence"/>
</dbReference>
<keyword evidence="1" id="KW-0472">Membrane</keyword>
<dbReference type="Gene3D" id="1.25.10.50">
    <property type="match status" value="1"/>
</dbReference>
<evidence type="ECO:0008006" key="4">
    <source>
        <dbReference type="Google" id="ProtNLM"/>
    </source>
</evidence>
<comment type="caution">
    <text evidence="2">The sequence shown here is derived from an EMBL/GenBank/DDBJ whole genome shotgun (WGS) entry which is preliminary data.</text>
</comment>
<name>A0A9N9L3J6_9HELO</name>
<dbReference type="SUPFAM" id="SSF48371">
    <property type="entry name" value="ARM repeat"/>
    <property type="match status" value="1"/>
</dbReference>
<evidence type="ECO:0000313" key="2">
    <source>
        <dbReference type="EMBL" id="CAG8959620.1"/>
    </source>
</evidence>
<keyword evidence="1" id="KW-0812">Transmembrane</keyword>
<dbReference type="EMBL" id="CAJVRL010000092">
    <property type="protein sequence ID" value="CAG8959620.1"/>
    <property type="molecule type" value="Genomic_DNA"/>
</dbReference>
<dbReference type="OrthoDB" id="4538483at2759"/>
<evidence type="ECO:0000313" key="3">
    <source>
        <dbReference type="Proteomes" id="UP000696280"/>
    </source>
</evidence>
<gene>
    <name evidence="2" type="ORF">HYFRA_00001523</name>
</gene>
<accession>A0A9N9L3J6</accession>
<feature type="transmembrane region" description="Helical" evidence="1">
    <location>
        <begin position="46"/>
        <end position="67"/>
    </location>
</feature>
<protein>
    <recommendedName>
        <fullName evidence="4">DNA mismatch repair protein HSM3 N-terminal domain-containing protein</fullName>
    </recommendedName>
</protein>